<protein>
    <submittedName>
        <fullName evidence="1">Uncharacterized protein</fullName>
    </submittedName>
</protein>
<reference evidence="1" key="1">
    <citation type="submission" date="2023-08" db="EMBL/GenBank/DDBJ databases">
        <authorList>
            <person name="Chen Y."/>
            <person name="Shah S."/>
            <person name="Dougan E. K."/>
            <person name="Thang M."/>
            <person name="Chan C."/>
        </authorList>
    </citation>
    <scope>NUCLEOTIDE SEQUENCE</scope>
</reference>
<dbReference type="Proteomes" id="UP001178507">
    <property type="component" value="Unassembled WGS sequence"/>
</dbReference>
<keyword evidence="2" id="KW-1185">Reference proteome</keyword>
<evidence type="ECO:0000313" key="2">
    <source>
        <dbReference type="Proteomes" id="UP001178507"/>
    </source>
</evidence>
<organism evidence="1 2">
    <name type="scientific">Effrenium voratum</name>
    <dbReference type="NCBI Taxonomy" id="2562239"/>
    <lineage>
        <taxon>Eukaryota</taxon>
        <taxon>Sar</taxon>
        <taxon>Alveolata</taxon>
        <taxon>Dinophyceae</taxon>
        <taxon>Suessiales</taxon>
        <taxon>Symbiodiniaceae</taxon>
        <taxon>Effrenium</taxon>
    </lineage>
</organism>
<gene>
    <name evidence="1" type="ORF">EVOR1521_LOCUS20461</name>
</gene>
<accession>A0AA36NBE7</accession>
<evidence type="ECO:0000313" key="1">
    <source>
        <dbReference type="EMBL" id="CAJ1396188.1"/>
    </source>
</evidence>
<dbReference type="EMBL" id="CAUJNA010003221">
    <property type="protein sequence ID" value="CAJ1396188.1"/>
    <property type="molecule type" value="Genomic_DNA"/>
</dbReference>
<name>A0AA36NBE7_9DINO</name>
<proteinExistence type="predicted"/>
<sequence length="182" mass="20313">MIGAGKASVSGTAELSRATLMDFHGQYPPDALQAFASLGNNGQCPQNQERDLHRWLGELFGLKLRTYEVPMQLQVPNQPGVATIHIPFLLPHETIHYIAESSDWQFSRSMTGGRSGGEISEFWQHCKKHIEWADHPALADPEVPTERLIPLNIHMDGAEFYSNSEFNVWSIGLEGLLLGFQS</sequence>
<dbReference type="AlphaFoldDB" id="A0AA36NBE7"/>
<comment type="caution">
    <text evidence="1">The sequence shown here is derived from an EMBL/GenBank/DDBJ whole genome shotgun (WGS) entry which is preliminary data.</text>
</comment>